<gene>
    <name evidence="10" type="ORF">EIM92_09470</name>
</gene>
<evidence type="ECO:0000256" key="5">
    <source>
        <dbReference type="ARBA" id="ARBA00029447"/>
    </source>
</evidence>
<evidence type="ECO:0000256" key="7">
    <source>
        <dbReference type="SAM" id="Phobius"/>
    </source>
</evidence>
<evidence type="ECO:0000256" key="3">
    <source>
        <dbReference type="ARBA" id="ARBA00023136"/>
    </source>
</evidence>
<proteinExistence type="inferred from homology"/>
<dbReference type="Gene3D" id="1.10.287.950">
    <property type="entry name" value="Methyl-accepting chemotaxis protein"/>
    <property type="match status" value="1"/>
</dbReference>
<dbReference type="InterPro" id="IPR004089">
    <property type="entry name" value="MCPsignal_dom"/>
</dbReference>
<dbReference type="GO" id="GO:0007165">
    <property type="term" value="P:signal transduction"/>
    <property type="evidence" value="ECO:0007669"/>
    <property type="project" value="UniProtKB-KW"/>
</dbReference>
<dbReference type="EMBL" id="CP034248">
    <property type="protein sequence ID" value="AZK46376.1"/>
    <property type="molecule type" value="Genomic_DNA"/>
</dbReference>
<accession>A0A3S8RTS8</accession>
<evidence type="ECO:0000256" key="2">
    <source>
        <dbReference type="ARBA" id="ARBA00022475"/>
    </source>
</evidence>
<dbReference type="PROSITE" id="PS50885">
    <property type="entry name" value="HAMP"/>
    <property type="match status" value="1"/>
</dbReference>
<dbReference type="Proteomes" id="UP000273145">
    <property type="component" value="Chromosome"/>
</dbReference>
<comment type="similarity">
    <text evidence="5">Belongs to the methyl-accepting chemotaxis (MCP) protein family.</text>
</comment>
<reference evidence="10 11" key="1">
    <citation type="submission" date="2018-11" db="EMBL/GenBank/DDBJ databases">
        <title>Genome sequencing of Paenibacillus lentus DSM25539(T).</title>
        <authorList>
            <person name="Kook J.-K."/>
            <person name="Park S.-N."/>
            <person name="Lim Y.K."/>
        </authorList>
    </citation>
    <scope>NUCLEOTIDE SEQUENCE [LARGE SCALE GENOMIC DNA]</scope>
    <source>
        <strain evidence="10 11">DSM 25539</strain>
    </source>
</reference>
<evidence type="ECO:0000256" key="4">
    <source>
        <dbReference type="ARBA" id="ARBA00023224"/>
    </source>
</evidence>
<evidence type="ECO:0000313" key="10">
    <source>
        <dbReference type="EMBL" id="AZK46376.1"/>
    </source>
</evidence>
<feature type="transmembrane region" description="Helical" evidence="7">
    <location>
        <begin position="7"/>
        <end position="27"/>
    </location>
</feature>
<dbReference type="PRINTS" id="PR00260">
    <property type="entry name" value="CHEMTRNSDUCR"/>
</dbReference>
<dbReference type="PANTHER" id="PTHR32089">
    <property type="entry name" value="METHYL-ACCEPTING CHEMOTAXIS PROTEIN MCPB"/>
    <property type="match status" value="1"/>
</dbReference>
<dbReference type="InterPro" id="IPR003660">
    <property type="entry name" value="HAMP_dom"/>
</dbReference>
<feature type="transmembrane region" description="Helical" evidence="7">
    <location>
        <begin position="183"/>
        <end position="205"/>
    </location>
</feature>
<evidence type="ECO:0000256" key="6">
    <source>
        <dbReference type="PROSITE-ProRule" id="PRU00284"/>
    </source>
</evidence>
<sequence>MGLARKITLAIISLLLVIGALIGGFSYQTAYRQIKTSVGIEVLGCANITTGLVDPRMIEQLLQGDTSVLPLVEEQLNWTVDHKSLFKESFILSLDGEILAADKYLQARGYSAGDSFYLAKADQDMIRDMKHSVYSDVYTYDGVELLSGYAPIYLNHDPASPIVGLMTINFDASIIHERTWEIITLPFAIGAAVLLAGAVCVYFFIHRMIRPLELLSRQVNEIAAGDLSIQPPAIQSRDEIGQLARDFGNMTASLRQLIAEVNGTSVQVAASSQQLSASADQTGKASEQAAEMIEQLTEGTETQLRSLADSSDVIRSMAAAIDEISRQAEAVAQSAQQSSESSEQGREAVQLSIKQMEVMEHKIQQLSSIVQELGSHSQEIQSILDIMTEISTETNLLALNAAIEAARAGEQGRGFAVVATSIRKLAERSVQSADQISALIAHIVNQMDQSSKTMDETLQETLHSTELVRQAGQSFTTIHSSAAHTAESIEGVAANVKELSDRSVHLVGSVEEIVAVANHNVERAQTMSAASEEQLAAMEEVGASASFLSSLSEKLHAMIERFKI</sequence>
<keyword evidence="7" id="KW-0812">Transmembrane</keyword>
<keyword evidence="2" id="KW-1003">Cell membrane</keyword>
<dbReference type="InterPro" id="IPR004090">
    <property type="entry name" value="Chemotax_Me-accpt_rcpt"/>
</dbReference>
<evidence type="ECO:0000259" key="8">
    <source>
        <dbReference type="PROSITE" id="PS50111"/>
    </source>
</evidence>
<dbReference type="Pfam" id="PF00672">
    <property type="entry name" value="HAMP"/>
    <property type="match status" value="1"/>
</dbReference>
<dbReference type="PROSITE" id="PS50111">
    <property type="entry name" value="CHEMOTAXIS_TRANSDUC_2"/>
    <property type="match status" value="1"/>
</dbReference>
<evidence type="ECO:0000313" key="11">
    <source>
        <dbReference type="Proteomes" id="UP000273145"/>
    </source>
</evidence>
<dbReference type="SMART" id="SM00304">
    <property type="entry name" value="HAMP"/>
    <property type="match status" value="1"/>
</dbReference>
<dbReference type="CDD" id="cd06225">
    <property type="entry name" value="HAMP"/>
    <property type="match status" value="1"/>
</dbReference>
<name>A0A3S8RTS8_9BACL</name>
<dbReference type="Gene3D" id="6.10.340.10">
    <property type="match status" value="1"/>
</dbReference>
<dbReference type="KEGG" id="plen:EIM92_09470"/>
<dbReference type="PANTHER" id="PTHR32089:SF112">
    <property type="entry name" value="LYSOZYME-LIKE PROTEIN-RELATED"/>
    <property type="match status" value="1"/>
</dbReference>
<dbReference type="Pfam" id="PF00015">
    <property type="entry name" value="MCPsignal"/>
    <property type="match status" value="1"/>
</dbReference>
<keyword evidence="3 7" id="KW-0472">Membrane</keyword>
<keyword evidence="4 6" id="KW-0807">Transducer</keyword>
<dbReference type="SUPFAM" id="SSF58104">
    <property type="entry name" value="Methyl-accepting chemotaxis protein (MCP) signaling domain"/>
    <property type="match status" value="1"/>
</dbReference>
<comment type="subcellular location">
    <subcellularLocation>
        <location evidence="1">Cell membrane</location>
    </subcellularLocation>
</comment>
<keyword evidence="11" id="KW-1185">Reference proteome</keyword>
<dbReference type="GO" id="GO:0004888">
    <property type="term" value="F:transmembrane signaling receptor activity"/>
    <property type="evidence" value="ECO:0007669"/>
    <property type="project" value="InterPro"/>
</dbReference>
<feature type="domain" description="HAMP" evidence="9">
    <location>
        <begin position="206"/>
        <end position="259"/>
    </location>
</feature>
<keyword evidence="7" id="KW-1133">Transmembrane helix</keyword>
<dbReference type="AlphaFoldDB" id="A0A3S8RTS8"/>
<dbReference type="SMART" id="SM00283">
    <property type="entry name" value="MA"/>
    <property type="match status" value="1"/>
</dbReference>
<dbReference type="OrthoDB" id="2513043at2"/>
<feature type="domain" description="Methyl-accepting transducer" evidence="8">
    <location>
        <begin position="278"/>
        <end position="549"/>
    </location>
</feature>
<dbReference type="CDD" id="cd11386">
    <property type="entry name" value="MCP_signal"/>
    <property type="match status" value="1"/>
</dbReference>
<dbReference type="GO" id="GO:0006935">
    <property type="term" value="P:chemotaxis"/>
    <property type="evidence" value="ECO:0007669"/>
    <property type="project" value="InterPro"/>
</dbReference>
<dbReference type="GO" id="GO:0005886">
    <property type="term" value="C:plasma membrane"/>
    <property type="evidence" value="ECO:0007669"/>
    <property type="project" value="UniProtKB-SubCell"/>
</dbReference>
<dbReference type="RefSeq" id="WP_125082437.1">
    <property type="nucleotide sequence ID" value="NZ_CP034248.1"/>
</dbReference>
<organism evidence="10 11">
    <name type="scientific">Paenibacillus lentus</name>
    <dbReference type="NCBI Taxonomy" id="1338368"/>
    <lineage>
        <taxon>Bacteria</taxon>
        <taxon>Bacillati</taxon>
        <taxon>Bacillota</taxon>
        <taxon>Bacilli</taxon>
        <taxon>Bacillales</taxon>
        <taxon>Paenibacillaceae</taxon>
        <taxon>Paenibacillus</taxon>
    </lineage>
</organism>
<protein>
    <submittedName>
        <fullName evidence="10">Methyl-accepting chemotaxis protein</fullName>
    </submittedName>
</protein>
<evidence type="ECO:0000256" key="1">
    <source>
        <dbReference type="ARBA" id="ARBA00004236"/>
    </source>
</evidence>
<evidence type="ECO:0000259" key="9">
    <source>
        <dbReference type="PROSITE" id="PS50885"/>
    </source>
</evidence>